<dbReference type="EMBL" id="JADGJW010000137">
    <property type="protein sequence ID" value="KAJ3223255.1"/>
    <property type="molecule type" value="Genomic_DNA"/>
</dbReference>
<evidence type="ECO:0000313" key="2">
    <source>
        <dbReference type="EMBL" id="KAJ3223255.1"/>
    </source>
</evidence>
<sequence length="1143" mass="132173">MPRVRSQSFTKSDAQKAEITSTLPIIEVENVFLQQKNLKSNKNLNEINPAEITVPVIADTKKTLKKNNKLDNLIDNYDDKKENFSSVTVIEEVEETNQLRNDILTESTLTTESVPFQIILNIENKKNVVLIEHKDSLIFNADGMLLNTDFDSKDFDALQSFAEVSCRFQREHDSSPTSSNYSNCAVHELIEKFLELPRPILHDSLVECLILDGKGYNVYYLLNKFYQIYADMVEVFVNFIVRPNINHVEIKTKLEKIINSTKENCDSKRSLNDLETSKTLTEKLTNVNYETSRKEIEEAYFNPFLEERDTSDVEAGRKGYNALNILCEYTGPALFLLNETLPRIVKQMITIFDTGSKGSFRHFRKFLFEISARQDAIIDIILMENSLISKKPYLIEMLNYCHEPAIQDSILRIIFHQNNVDNLQAQVNRYEKIRDLGFLKVLLNLCQVKCIESLLFTFILLFLGKRLIFSFYLDSPRILAGAADLLVRIIQEASFHESSIILFQYLLNDLLNDTSIPESEGSEIESATVLNNIDLEKINFLTATSFDFNNQDNDFIKNNLNEFISSFSKNDIEVSELRLIIPRFKIFVDIVHSLFCRSISESVNIQINQTFSNHPLQLLKTLVFKKLLQNSKKFIELAFFQNHYKFLTHFNNVSEPGTNSPAKTENTGTGGGFKAKKIHIKNQSDNNQSIGDNCKAENANIEYIPNSTLIKLMDIILEMVNFGEEFGEDIQNFMDESSSKFNEIICKQDADIYFLKSIPFEIILNWFHTTLRNNSMYSLSTFKLLKLLILKRKRYFKDILIPVLFGWIENEMEPVAPLEEQNIQLSKKQIHYAKKDISDSSSTVQHSRKSSNESTCKRNRKQKKKNKNSKKQPQKEKFGKLKLNEKEEEGDYEEDNQPTICEINEIASEVDLELKRAEYLSKFGRGGLIDILASEFPFHGIESGGYMLLLCDLLRSAAEEDTKEVEELRIELDYQNMEETRNTPFNLKHYLDLKQNWNLNLNNFVKLNKSMEKSIYSEKMTKKIFPQNTVNSIQENYFFDSEPLPSEAINLLSEDFNKEAILQTIQDFEINNQFSEESNIFGDTTMDSSPLPPTLFSRKKCIEDFFSQWNRNDSVNVDLMGDNLKEGNRKHENFDSDANSEVF</sequence>
<proteinExistence type="predicted"/>
<dbReference type="Proteomes" id="UP001211065">
    <property type="component" value="Unassembled WGS sequence"/>
</dbReference>
<reference evidence="2" key="1">
    <citation type="submission" date="2020-05" db="EMBL/GenBank/DDBJ databases">
        <title>Phylogenomic resolution of chytrid fungi.</title>
        <authorList>
            <person name="Stajich J.E."/>
            <person name="Amses K."/>
            <person name="Simmons R."/>
            <person name="Seto K."/>
            <person name="Myers J."/>
            <person name="Bonds A."/>
            <person name="Quandt C.A."/>
            <person name="Barry K."/>
            <person name="Liu P."/>
            <person name="Grigoriev I."/>
            <person name="Longcore J.E."/>
            <person name="James T.Y."/>
        </authorList>
    </citation>
    <scope>NUCLEOTIDE SEQUENCE</scope>
    <source>
        <strain evidence="2">JEL0476</strain>
    </source>
</reference>
<feature type="compositionally biased region" description="Acidic residues" evidence="1">
    <location>
        <begin position="886"/>
        <end position="895"/>
    </location>
</feature>
<dbReference type="AlphaFoldDB" id="A0AAD5U825"/>
<feature type="compositionally biased region" description="Basic residues" evidence="1">
    <location>
        <begin position="857"/>
        <end position="872"/>
    </location>
</feature>
<evidence type="ECO:0000313" key="3">
    <source>
        <dbReference type="Proteomes" id="UP001211065"/>
    </source>
</evidence>
<feature type="region of interest" description="Disordered" evidence="1">
    <location>
        <begin position="836"/>
        <end position="895"/>
    </location>
</feature>
<evidence type="ECO:0000256" key="1">
    <source>
        <dbReference type="SAM" id="MobiDB-lite"/>
    </source>
</evidence>
<accession>A0AAD5U825</accession>
<gene>
    <name evidence="2" type="ORF">HK099_001346</name>
</gene>
<feature type="compositionally biased region" description="Basic and acidic residues" evidence="1">
    <location>
        <begin position="873"/>
        <end position="885"/>
    </location>
</feature>
<keyword evidence="3" id="KW-1185">Reference proteome</keyword>
<comment type="caution">
    <text evidence="2">The sequence shown here is derived from an EMBL/GenBank/DDBJ whole genome shotgun (WGS) entry which is preliminary data.</text>
</comment>
<protein>
    <submittedName>
        <fullName evidence="2">Uncharacterized protein</fullName>
    </submittedName>
</protein>
<organism evidence="2 3">
    <name type="scientific">Clydaea vesicula</name>
    <dbReference type="NCBI Taxonomy" id="447962"/>
    <lineage>
        <taxon>Eukaryota</taxon>
        <taxon>Fungi</taxon>
        <taxon>Fungi incertae sedis</taxon>
        <taxon>Chytridiomycota</taxon>
        <taxon>Chytridiomycota incertae sedis</taxon>
        <taxon>Chytridiomycetes</taxon>
        <taxon>Lobulomycetales</taxon>
        <taxon>Lobulomycetaceae</taxon>
        <taxon>Clydaea</taxon>
    </lineage>
</organism>
<name>A0AAD5U825_9FUNG</name>